<feature type="signal peptide" evidence="3">
    <location>
        <begin position="1"/>
        <end position="20"/>
    </location>
</feature>
<gene>
    <name evidence="5" type="ORF">QYM36_009224</name>
</gene>
<dbReference type="Proteomes" id="UP001187531">
    <property type="component" value="Unassembled WGS sequence"/>
</dbReference>
<name>A0AA88KZD5_ARTSF</name>
<dbReference type="AlphaFoldDB" id="A0AA88KZD5"/>
<reference evidence="5" key="1">
    <citation type="submission" date="2023-07" db="EMBL/GenBank/DDBJ databases">
        <title>Chromosome-level genome assembly of Artemia franciscana.</title>
        <authorList>
            <person name="Jo E."/>
        </authorList>
    </citation>
    <scope>NUCLEOTIDE SEQUENCE</scope>
    <source>
        <tissue evidence="5">Whole body</tissue>
    </source>
</reference>
<evidence type="ECO:0000313" key="5">
    <source>
        <dbReference type="EMBL" id="KAK2713278.1"/>
    </source>
</evidence>
<evidence type="ECO:0000256" key="3">
    <source>
        <dbReference type="SAM" id="SignalP"/>
    </source>
</evidence>
<feature type="transmembrane region" description="Helical" evidence="2">
    <location>
        <begin position="946"/>
        <end position="970"/>
    </location>
</feature>
<evidence type="ECO:0000313" key="6">
    <source>
        <dbReference type="Proteomes" id="UP001187531"/>
    </source>
</evidence>
<evidence type="ECO:0000259" key="4">
    <source>
        <dbReference type="Pfam" id="PF08434"/>
    </source>
</evidence>
<keyword evidence="2" id="KW-1133">Transmembrane helix</keyword>
<keyword evidence="3" id="KW-0732">Signal</keyword>
<feature type="domain" description="Calcium-activated chloride channel N-terminal" evidence="4">
    <location>
        <begin position="26"/>
        <end position="291"/>
    </location>
</feature>
<keyword evidence="2" id="KW-0812">Transmembrane</keyword>
<feature type="chain" id="PRO_5041638010" description="Calcium-activated chloride channel N-terminal domain-containing protein" evidence="3">
    <location>
        <begin position="21"/>
        <end position="1034"/>
    </location>
</feature>
<keyword evidence="6" id="KW-1185">Reference proteome</keyword>
<feature type="region of interest" description="Disordered" evidence="1">
    <location>
        <begin position="995"/>
        <end position="1034"/>
    </location>
</feature>
<evidence type="ECO:0000256" key="2">
    <source>
        <dbReference type="SAM" id="Phobius"/>
    </source>
</evidence>
<accession>A0AA88KZD5</accession>
<dbReference type="EMBL" id="JAVRJZ010000014">
    <property type="protein sequence ID" value="KAK2713278.1"/>
    <property type="molecule type" value="Genomic_DNA"/>
</dbReference>
<protein>
    <recommendedName>
        <fullName evidence="4">Calcium-activated chloride channel N-terminal domain-containing protein</fullName>
    </recommendedName>
</protein>
<comment type="caution">
    <text evidence="5">The sequence shown here is derived from an EMBL/GenBank/DDBJ whole genome shotgun (WGS) entry which is preliminary data.</text>
</comment>
<dbReference type="Pfam" id="PF08434">
    <property type="entry name" value="CLCA"/>
    <property type="match status" value="1"/>
</dbReference>
<proteinExistence type="predicted"/>
<organism evidence="5 6">
    <name type="scientific">Artemia franciscana</name>
    <name type="common">Brine shrimp</name>
    <name type="synonym">Artemia sanfranciscana</name>
    <dbReference type="NCBI Taxonomy" id="6661"/>
    <lineage>
        <taxon>Eukaryota</taxon>
        <taxon>Metazoa</taxon>
        <taxon>Ecdysozoa</taxon>
        <taxon>Arthropoda</taxon>
        <taxon>Crustacea</taxon>
        <taxon>Branchiopoda</taxon>
        <taxon>Anostraca</taxon>
        <taxon>Artemiidae</taxon>
        <taxon>Artemia</taxon>
    </lineage>
</organism>
<keyword evidence="2" id="KW-0472">Membrane</keyword>
<sequence>MSSIPKILIFFGILFNFALCKQNKISVVNGGYKDVIIGIADNIVVPDEENFIERLKGLFLTTSEKLNEATRNAVYFDEIIISVPSNWSLGTETTRFSATTFENAHIRIVNADDSPLGHAPWTSHSGLCGIQGDYISVTKEFIEGDDQFVQQFGSKEKALIHEWAHFRWGVFDEYGFPGDARFPYFYFPPEKTEQVAVYSASADLAGVSQKIDGTTCVANDSGIYADDCRFFPNIDNTTSVSLMSFHYLPGALQFDDLAYHRKSVPSKQNQLCNYQSIWETMMKNNEDFLDTGTVARPTTFKIVKRLSLPVIFTIFDVGQRSLNTDVEIMKSHLLSASQSFVGRHFGFATYSSAGAIKFDVCLPIHYLEDCNEVERALSTVTQRNDITSTFSYPIDRAIRAIAEYGAPAGAILYVIGYSGTDYRNGYLEPHILSLALENRIKVIGQESSFFNGGMGYQLQGIVNITGGAGPFQFPGPFSKDELDRNFNYAQSNLDKSINLGGKTLVSEAVANAEEHTLSFRVDVLNTGNDKLRIFVTGLRFGSGIVGACSFKVHNGLGWEDHHHSQSNWGGWESQWSSNNVLLVWNAFARSGIYILKITCATTSSFWVDIILQTNNRAYPNFEPAVDDLIKIKLLPSATSPENVAPPLQISAKPLNGQYNVGNLKVKAHVRNVFSIPLHPSQHFTIDLLDDGFGDPDIFQDGIYSGMLVPPNGSLSSGKYSIGIEVLSEQSSWSISGGQMSIAADQSQICCGSSFPTKSLFLPSEYRRYFPDLWTFTVSSFSTKFKPPKVTISDLFVLNTVDSDLLITMKWISPRGSATDGSAPVSRYEIHYSSTIDFLLAGHSTVVNEYINCNPVSPGYIQTCEFIVSDFTEVTVFIRVAAVVEYSGEMGDFSHIVWSQPLREPSTETTPKTATTVYFTNTTFDYTTLDANNNTQIPCTDVTCEPWFLPVVIVVPTVSVCTIVIIVYFCFFKKAKKPLSFFENLSLSRVHQRKDFSDRPLSNQQPLQSPERKTASSDASNVQEASNQSRPLRLF</sequence>
<evidence type="ECO:0000256" key="1">
    <source>
        <dbReference type="SAM" id="MobiDB-lite"/>
    </source>
</evidence>
<feature type="compositionally biased region" description="Polar residues" evidence="1">
    <location>
        <begin position="1015"/>
        <end position="1034"/>
    </location>
</feature>
<dbReference type="InterPro" id="IPR013642">
    <property type="entry name" value="CLCA_N"/>
</dbReference>